<dbReference type="InterPro" id="IPR009050">
    <property type="entry name" value="Globin-like_sf"/>
</dbReference>
<keyword evidence="2" id="KW-0349">Heme</keyword>
<evidence type="ECO:0000256" key="1">
    <source>
        <dbReference type="ARBA" id="ARBA00022448"/>
    </source>
</evidence>
<evidence type="ECO:0000313" key="5">
    <source>
        <dbReference type="EMBL" id="WPR89273.1"/>
    </source>
</evidence>
<dbReference type="CDD" id="cd00454">
    <property type="entry name" value="TrHb1_N"/>
    <property type="match status" value="1"/>
</dbReference>
<dbReference type="Pfam" id="PF01152">
    <property type="entry name" value="Bac_globin"/>
    <property type="match status" value="1"/>
</dbReference>
<keyword evidence="3" id="KW-0479">Metal-binding</keyword>
<sequence length="125" mass="13054">MTDATTLYQQLGEGAGIATVVDRLYELIIGDETLAPYFATTRLVEQKRHMALFLAAATGGPNGYKGLDLDAAHSGRGITDEDFDKVIGYAAQALSEAGVAPETIEQVAGALMPLRAQVVTAAANA</sequence>
<accession>A0ABZ0SJK6</accession>
<keyword evidence="1" id="KW-0813">Transport</keyword>
<name>A0ABZ0SJK6_9MICO</name>
<evidence type="ECO:0000256" key="3">
    <source>
        <dbReference type="ARBA" id="ARBA00022723"/>
    </source>
</evidence>
<gene>
    <name evidence="5" type="ORF">SM116_16145</name>
</gene>
<reference evidence="5 6" key="1">
    <citation type="submission" date="2023-11" db="EMBL/GenBank/DDBJ databases">
        <title>Genome sequence of Microbacterium rhizosphaerae KACC 19337.</title>
        <authorList>
            <person name="Choi H."/>
            <person name="Kim S."/>
            <person name="Kim Y."/>
            <person name="Kwon S.-W."/>
            <person name="Heo J."/>
        </authorList>
    </citation>
    <scope>NUCLEOTIDE SEQUENCE [LARGE SCALE GENOMIC DNA]</scope>
    <source>
        <strain evidence="5 6">KACC 19337</strain>
    </source>
</reference>
<dbReference type="RefSeq" id="WP_320941989.1">
    <property type="nucleotide sequence ID" value="NZ_BAABEU010000001.1"/>
</dbReference>
<dbReference type="SUPFAM" id="SSF46458">
    <property type="entry name" value="Globin-like"/>
    <property type="match status" value="1"/>
</dbReference>
<dbReference type="EMBL" id="CP139368">
    <property type="protein sequence ID" value="WPR89273.1"/>
    <property type="molecule type" value="Genomic_DNA"/>
</dbReference>
<dbReference type="InterPro" id="IPR012292">
    <property type="entry name" value="Globin/Proto"/>
</dbReference>
<evidence type="ECO:0000313" key="6">
    <source>
        <dbReference type="Proteomes" id="UP001323798"/>
    </source>
</evidence>
<proteinExistence type="predicted"/>
<keyword evidence="6" id="KW-1185">Reference proteome</keyword>
<dbReference type="InterPro" id="IPR001486">
    <property type="entry name" value="Hemoglobin_trunc"/>
</dbReference>
<organism evidence="5 6">
    <name type="scientific">Microbacterium rhizosphaerae</name>
    <dbReference type="NCBI Taxonomy" id="1678237"/>
    <lineage>
        <taxon>Bacteria</taxon>
        <taxon>Bacillati</taxon>
        <taxon>Actinomycetota</taxon>
        <taxon>Actinomycetes</taxon>
        <taxon>Micrococcales</taxon>
        <taxon>Microbacteriaceae</taxon>
        <taxon>Microbacterium</taxon>
    </lineage>
</organism>
<dbReference type="Proteomes" id="UP001323798">
    <property type="component" value="Chromosome"/>
</dbReference>
<evidence type="ECO:0000256" key="4">
    <source>
        <dbReference type="ARBA" id="ARBA00023004"/>
    </source>
</evidence>
<protein>
    <submittedName>
        <fullName evidence="5">Group 1 truncated hemoglobin</fullName>
    </submittedName>
</protein>
<dbReference type="Gene3D" id="1.10.490.10">
    <property type="entry name" value="Globins"/>
    <property type="match status" value="1"/>
</dbReference>
<evidence type="ECO:0000256" key="2">
    <source>
        <dbReference type="ARBA" id="ARBA00022617"/>
    </source>
</evidence>
<keyword evidence="4" id="KW-0408">Iron</keyword>